<dbReference type="InterPro" id="IPR001461">
    <property type="entry name" value="Aspartic_peptidase_A1"/>
</dbReference>
<keyword evidence="11" id="KW-1185">Reference proteome</keyword>
<dbReference type="PRINTS" id="PR00792">
    <property type="entry name" value="PEPSIN"/>
</dbReference>
<dbReference type="GO" id="GO:0006508">
    <property type="term" value="P:proteolysis"/>
    <property type="evidence" value="ECO:0007669"/>
    <property type="project" value="UniProtKB-KW"/>
</dbReference>
<evidence type="ECO:0000256" key="4">
    <source>
        <dbReference type="ARBA" id="ARBA00022750"/>
    </source>
</evidence>
<dbReference type="Gene3D" id="2.40.70.10">
    <property type="entry name" value="Acid Proteases"/>
    <property type="match status" value="2"/>
</dbReference>
<dbReference type="InterPro" id="IPR021109">
    <property type="entry name" value="Peptidase_aspartic_dom_sf"/>
</dbReference>
<feature type="active site" evidence="6">
    <location>
        <position position="74"/>
    </location>
</feature>
<evidence type="ECO:0000313" key="10">
    <source>
        <dbReference type="EMBL" id="KAK1753608.1"/>
    </source>
</evidence>
<keyword evidence="4 7" id="KW-0064">Aspartyl protease</keyword>
<dbReference type="AlphaFoldDB" id="A0AAJ0B8F3"/>
<dbReference type="InterPro" id="IPR001969">
    <property type="entry name" value="Aspartic_peptidase_AS"/>
</dbReference>
<dbReference type="SUPFAM" id="SSF50630">
    <property type="entry name" value="Acid proteases"/>
    <property type="match status" value="1"/>
</dbReference>
<evidence type="ECO:0000256" key="3">
    <source>
        <dbReference type="ARBA" id="ARBA00022729"/>
    </source>
</evidence>
<reference evidence="10" key="1">
    <citation type="submission" date="2023-06" db="EMBL/GenBank/DDBJ databases">
        <title>Genome-scale phylogeny and comparative genomics of the fungal order Sordariales.</title>
        <authorList>
            <consortium name="Lawrence Berkeley National Laboratory"/>
            <person name="Hensen N."/>
            <person name="Bonometti L."/>
            <person name="Westerberg I."/>
            <person name="Brannstrom I.O."/>
            <person name="Guillou S."/>
            <person name="Cros-Aarteil S."/>
            <person name="Calhoun S."/>
            <person name="Haridas S."/>
            <person name="Kuo A."/>
            <person name="Mondo S."/>
            <person name="Pangilinan J."/>
            <person name="Riley R."/>
            <person name="Labutti K."/>
            <person name="Andreopoulos B."/>
            <person name="Lipzen A."/>
            <person name="Chen C."/>
            <person name="Yanf M."/>
            <person name="Daum C."/>
            <person name="Ng V."/>
            <person name="Clum A."/>
            <person name="Steindorff A."/>
            <person name="Ohm R."/>
            <person name="Martin F."/>
            <person name="Silar P."/>
            <person name="Natvig D."/>
            <person name="Lalanne C."/>
            <person name="Gautier V."/>
            <person name="Ament-Velasquez S.L."/>
            <person name="Kruys A."/>
            <person name="Hutchinson M.I."/>
            <person name="Powell A.J."/>
            <person name="Barry K."/>
            <person name="Miller A.N."/>
            <person name="Grigoriev I.V."/>
            <person name="Debuchy R."/>
            <person name="Gladieux P."/>
            <person name="Thoren M.H."/>
            <person name="Johannesson H."/>
        </authorList>
    </citation>
    <scope>NUCLEOTIDE SEQUENCE</scope>
    <source>
        <strain evidence="10">PSN4</strain>
    </source>
</reference>
<comment type="caution">
    <text evidence="10">The sequence shown here is derived from an EMBL/GenBank/DDBJ whole genome shotgun (WGS) entry which is preliminary data.</text>
</comment>
<feature type="domain" description="Peptidase A1" evidence="9">
    <location>
        <begin position="56"/>
        <end position="404"/>
    </location>
</feature>
<dbReference type="InterPro" id="IPR033121">
    <property type="entry name" value="PEPTIDASE_A1"/>
</dbReference>
<dbReference type="PROSITE" id="PS51767">
    <property type="entry name" value="PEPTIDASE_A1"/>
    <property type="match status" value="1"/>
</dbReference>
<gene>
    <name evidence="10" type="ORF">QBC47DRAFT_386802</name>
</gene>
<accession>A0AAJ0B8F3</accession>
<dbReference type="Proteomes" id="UP001239445">
    <property type="component" value="Unassembled WGS sequence"/>
</dbReference>
<keyword evidence="5 7" id="KW-0378">Hydrolase</keyword>
<evidence type="ECO:0000256" key="5">
    <source>
        <dbReference type="ARBA" id="ARBA00022801"/>
    </source>
</evidence>
<feature type="active site" evidence="6">
    <location>
        <position position="272"/>
    </location>
</feature>
<organism evidence="10 11">
    <name type="scientific">Echria macrotheca</name>
    <dbReference type="NCBI Taxonomy" id="438768"/>
    <lineage>
        <taxon>Eukaryota</taxon>
        <taxon>Fungi</taxon>
        <taxon>Dikarya</taxon>
        <taxon>Ascomycota</taxon>
        <taxon>Pezizomycotina</taxon>
        <taxon>Sordariomycetes</taxon>
        <taxon>Sordariomycetidae</taxon>
        <taxon>Sordariales</taxon>
        <taxon>Schizotheciaceae</taxon>
        <taxon>Echria</taxon>
    </lineage>
</organism>
<proteinExistence type="inferred from homology"/>
<sequence>MRLPRWLLPLALAATASASHVVPFRIHKQRTSGLPLRRRGVPFDEDLANNLTSGAYFAQVELGTPGQTLSLHVDTGSTDVWVLSPQTNLCRSSALQSVHGNCVSTFDSSASSTFREVEDADFEIRYLDGSGAEGIYFTDNVNVGGLNVTGVQMGLARKSTSSWGMLGVGYAKNSAARKPYPSIMDNMFDQGLINIKAYSLYLNDLEASTGTILFGGIDTEKFYGELKTVKTLPNDNVGHVTHFNVSLTSLTTVSATTEPEEFLISPVPVILDSGTTLTYLPRTVTGPLFDKINAYDRSSATIPIVFVDCALRTSDPSLVFAYRFGSDDGPVVKVSISDIVFDDVKAYVSAGIITLPSNLPFPRDRVCSFGILTSQGGEVHLLGDTFLRSAYVVYDLTNDQISLAQSNMNSTKENIIEIPKGATAIPSVTGQAVPISTLESQHPNSGTRSRPSFPTALLTCLGVSVFVATVQ</sequence>
<evidence type="ECO:0000256" key="7">
    <source>
        <dbReference type="RuleBase" id="RU000454"/>
    </source>
</evidence>
<dbReference type="PANTHER" id="PTHR47966:SF65">
    <property type="entry name" value="ASPARTIC-TYPE ENDOPEPTIDASE"/>
    <property type="match status" value="1"/>
</dbReference>
<feature type="signal peptide" evidence="8">
    <location>
        <begin position="1"/>
        <end position="18"/>
    </location>
</feature>
<evidence type="ECO:0000256" key="1">
    <source>
        <dbReference type="ARBA" id="ARBA00007447"/>
    </source>
</evidence>
<dbReference type="EMBL" id="MU839837">
    <property type="protein sequence ID" value="KAK1753608.1"/>
    <property type="molecule type" value="Genomic_DNA"/>
</dbReference>
<evidence type="ECO:0000259" key="9">
    <source>
        <dbReference type="PROSITE" id="PS51767"/>
    </source>
</evidence>
<keyword evidence="3 8" id="KW-0732">Signal</keyword>
<keyword evidence="2 7" id="KW-0645">Protease</keyword>
<dbReference type="PANTHER" id="PTHR47966">
    <property type="entry name" value="BETA-SITE APP-CLEAVING ENZYME, ISOFORM A-RELATED"/>
    <property type="match status" value="1"/>
</dbReference>
<evidence type="ECO:0000256" key="2">
    <source>
        <dbReference type="ARBA" id="ARBA00022670"/>
    </source>
</evidence>
<comment type="similarity">
    <text evidence="1 7">Belongs to the peptidase A1 family.</text>
</comment>
<feature type="chain" id="PRO_5042560151" evidence="8">
    <location>
        <begin position="19"/>
        <end position="471"/>
    </location>
</feature>
<evidence type="ECO:0000256" key="6">
    <source>
        <dbReference type="PIRSR" id="PIRSR601461-1"/>
    </source>
</evidence>
<protein>
    <submittedName>
        <fullName evidence="10">Aspartic-type endopeptidase opsB</fullName>
    </submittedName>
</protein>
<dbReference type="PROSITE" id="PS00141">
    <property type="entry name" value="ASP_PROTEASE"/>
    <property type="match status" value="1"/>
</dbReference>
<name>A0AAJ0B8F3_9PEZI</name>
<evidence type="ECO:0000256" key="8">
    <source>
        <dbReference type="SAM" id="SignalP"/>
    </source>
</evidence>
<dbReference type="Pfam" id="PF00026">
    <property type="entry name" value="Asp"/>
    <property type="match status" value="1"/>
</dbReference>
<evidence type="ECO:0000313" key="11">
    <source>
        <dbReference type="Proteomes" id="UP001239445"/>
    </source>
</evidence>
<dbReference type="InterPro" id="IPR033876">
    <property type="entry name" value="SAP-like"/>
</dbReference>
<dbReference type="CDD" id="cd05474">
    <property type="entry name" value="SAP_like"/>
    <property type="match status" value="1"/>
</dbReference>
<dbReference type="GO" id="GO:0004190">
    <property type="term" value="F:aspartic-type endopeptidase activity"/>
    <property type="evidence" value="ECO:0007669"/>
    <property type="project" value="UniProtKB-KW"/>
</dbReference>